<proteinExistence type="predicted"/>
<dbReference type="InterPro" id="IPR037213">
    <property type="entry name" value="Run_dom_sf"/>
</dbReference>
<evidence type="ECO:0000256" key="2">
    <source>
        <dbReference type="SAM" id="MobiDB-lite"/>
    </source>
</evidence>
<dbReference type="InterPro" id="IPR047343">
    <property type="entry name" value="RUSC1_2"/>
</dbReference>
<dbReference type="WBParaSite" id="SSLN_0000347301-mRNA-1">
    <property type="protein sequence ID" value="SSLN_0000347301-mRNA-1"/>
    <property type="gene ID" value="SSLN_0000347301"/>
</dbReference>
<keyword evidence="1" id="KW-0175">Coiled coil</keyword>
<dbReference type="AlphaFoldDB" id="A0A183SGM2"/>
<dbReference type="STRING" id="70667.A0A183SGM2"/>
<protein>
    <submittedName>
        <fullName evidence="6">RUN domain-containing protein</fullName>
    </submittedName>
</protein>
<evidence type="ECO:0000256" key="1">
    <source>
        <dbReference type="SAM" id="Coils"/>
    </source>
</evidence>
<feature type="compositionally biased region" description="Polar residues" evidence="2">
    <location>
        <begin position="127"/>
        <end position="143"/>
    </location>
</feature>
<evidence type="ECO:0000313" key="6">
    <source>
        <dbReference type="WBParaSite" id="SSLN_0000347301-mRNA-1"/>
    </source>
</evidence>
<evidence type="ECO:0000259" key="3">
    <source>
        <dbReference type="PROSITE" id="PS50826"/>
    </source>
</evidence>
<dbReference type="Pfam" id="PF26030">
    <property type="entry name" value="RUNDC1"/>
    <property type="match status" value="1"/>
</dbReference>
<dbReference type="CDD" id="cd17683">
    <property type="entry name" value="RUN_RUNDC1"/>
    <property type="match status" value="1"/>
</dbReference>
<reference evidence="4 5" key="2">
    <citation type="submission" date="2018-11" db="EMBL/GenBank/DDBJ databases">
        <authorList>
            <consortium name="Pathogen Informatics"/>
        </authorList>
    </citation>
    <scope>NUCLEOTIDE SEQUENCE [LARGE SCALE GENOMIC DNA]</scope>
    <source>
        <strain evidence="4 5">NST_G2</strain>
    </source>
</reference>
<dbReference type="InterPro" id="IPR004012">
    <property type="entry name" value="Run_dom"/>
</dbReference>
<dbReference type="OrthoDB" id="10068328at2759"/>
<feature type="region of interest" description="Disordered" evidence="2">
    <location>
        <begin position="617"/>
        <end position="649"/>
    </location>
</feature>
<dbReference type="Proteomes" id="UP000275846">
    <property type="component" value="Unassembled WGS sequence"/>
</dbReference>
<evidence type="ECO:0000313" key="4">
    <source>
        <dbReference type="EMBL" id="VDL89755.1"/>
    </source>
</evidence>
<dbReference type="SUPFAM" id="SSF140741">
    <property type="entry name" value="RUN domain-like"/>
    <property type="match status" value="1"/>
</dbReference>
<feature type="region of interest" description="Disordered" evidence="2">
    <location>
        <begin position="126"/>
        <end position="145"/>
    </location>
</feature>
<organism evidence="6">
    <name type="scientific">Schistocephalus solidus</name>
    <name type="common">Tapeworm</name>
    <dbReference type="NCBI Taxonomy" id="70667"/>
    <lineage>
        <taxon>Eukaryota</taxon>
        <taxon>Metazoa</taxon>
        <taxon>Spiralia</taxon>
        <taxon>Lophotrochozoa</taxon>
        <taxon>Platyhelminthes</taxon>
        <taxon>Cestoda</taxon>
        <taxon>Eucestoda</taxon>
        <taxon>Diphyllobothriidea</taxon>
        <taxon>Diphyllobothriidae</taxon>
        <taxon>Schistocephalus</taxon>
    </lineage>
</organism>
<feature type="coiled-coil region" evidence="1">
    <location>
        <begin position="230"/>
        <end position="257"/>
    </location>
</feature>
<dbReference type="InterPro" id="IPR058732">
    <property type="entry name" value="RUNDC1_M"/>
</dbReference>
<dbReference type="PROSITE" id="PS50826">
    <property type="entry name" value="RUN"/>
    <property type="match status" value="1"/>
</dbReference>
<gene>
    <name evidence="4" type="ORF">SSLN_LOCUS3370</name>
</gene>
<name>A0A183SGM2_SCHSO</name>
<feature type="domain" description="RUN" evidence="3">
    <location>
        <begin position="559"/>
        <end position="789"/>
    </location>
</feature>
<evidence type="ECO:0000313" key="5">
    <source>
        <dbReference type="Proteomes" id="UP000275846"/>
    </source>
</evidence>
<keyword evidence="5" id="KW-1185">Reference proteome</keyword>
<dbReference type="Gene3D" id="1.20.58.900">
    <property type="match status" value="1"/>
</dbReference>
<dbReference type="EMBL" id="UYSU01032519">
    <property type="protein sequence ID" value="VDL89755.1"/>
    <property type="molecule type" value="Genomic_DNA"/>
</dbReference>
<dbReference type="PANTHER" id="PTHR15591">
    <property type="entry name" value="RUN AND SH3 DOMAIN CONTAINING"/>
    <property type="match status" value="1"/>
</dbReference>
<dbReference type="PANTHER" id="PTHR15591:SF19">
    <property type="entry name" value="RUN DOMAIN-CONTAINING PROTEIN 1 ISOFORM X1"/>
    <property type="match status" value="1"/>
</dbReference>
<dbReference type="SMART" id="SM00593">
    <property type="entry name" value="RUN"/>
    <property type="match status" value="1"/>
</dbReference>
<dbReference type="Pfam" id="PF02759">
    <property type="entry name" value="RUN"/>
    <property type="match status" value="1"/>
</dbReference>
<reference evidence="6" key="1">
    <citation type="submission" date="2016-06" db="UniProtKB">
        <authorList>
            <consortium name="WormBaseParasite"/>
        </authorList>
    </citation>
    <scope>IDENTIFICATION</scope>
</reference>
<accession>A0A183SGM2</accession>
<feature type="compositionally biased region" description="Acidic residues" evidence="2">
    <location>
        <begin position="625"/>
        <end position="634"/>
    </location>
</feature>
<sequence length="800" mass="89318">MSDVVLDLMLSNSDSFVANFSESADKIAEVFDENGKPMIRWAPLGANDGNDTSNEVDFSEDNKLRNIMEEHEILNTALLSLTSHFAQVQFRLEQVLHSDPEQKEVLLKELEQFAWKGVPDLHFLRNGNGSVQDNQQSDVSNGSGLEKEQKRYVPLIIDQLKTQLDDLEQFAYKSGELSHPPTLSMLEKQKILLDELEQRLGLKIPELQSMSEVEIRDHIDAAITQLTRPIETKQALVDQLKTQINDLERFIEFLHDDQTTDSTIIKVLQTFKQYHEEHLEGTKQPKIAAKIEWQGGRTADVNQPSGFHVGLTRRGKSTSNTGVDDIAGQVERMSQLLTLVVFAVAKTIGLITRALTVLHLLAFGRRTTAHAASKNGPADPINAKKVRSALVGNGLEDATEDALKADSEYTSSLLVKLPVGVCRALTALEDDHSSKCNTARSSEVAQAKAHHWGDYRARLEIAVAEVLEKAKHLETLRNMQRLEGVDHPPGAPTATDLQPSSFKAASVKQPIADNPANEFRKLRQQSVRNDKQNASMGVLDSIDCFSDSSTTEIQRANRELNIAVRRVLCPALELLIEHGLRAPSRSSTLNATLASDDVGILAKWGFGCFSRRPAHASHGYVPDSSPDEDEDEVVSDGYGDQGEMKGRVQKRRKKSSVTAWSLFLKYYVMKNGRAFNDTPARKLSESFALDIIGGKVITAKQQLLSSMGTILQLFNKYKRSDECQFRALVCMALNSHKLVVWLKLVLRSPFIVQYMYHPWSYVASTGFDDALQSLNKLSSVEFDLPFDANIRRLQEIQDVY</sequence>